<gene>
    <name evidence="2" type="ORF">A1O9_04793</name>
</gene>
<dbReference type="Proteomes" id="UP000027920">
    <property type="component" value="Unassembled WGS sequence"/>
</dbReference>
<evidence type="ECO:0000313" key="2">
    <source>
        <dbReference type="EMBL" id="KEF59945.1"/>
    </source>
</evidence>
<dbReference type="STRING" id="1182545.A0A072PWI1"/>
<protein>
    <submittedName>
        <fullName evidence="2">Uncharacterized protein</fullName>
    </submittedName>
</protein>
<keyword evidence="1" id="KW-1133">Transmembrane helix</keyword>
<evidence type="ECO:0000256" key="1">
    <source>
        <dbReference type="SAM" id="Phobius"/>
    </source>
</evidence>
<keyword evidence="1" id="KW-0812">Transmembrane</keyword>
<name>A0A072PWI1_9EURO</name>
<comment type="caution">
    <text evidence="2">The sequence shown here is derived from an EMBL/GenBank/DDBJ whole genome shotgun (WGS) entry which is preliminary data.</text>
</comment>
<sequence>MSFLTQTTVTETTIIAAFPTIVSDVTATVTSYLATTLFATQGQTVTIASPDVQPPASATTKYTPTTTTRTSTATLTEIDVYLQNAQGEIYSTWIIPLSLAPPTTDAITATISETPRSSVYIVQSGSGPGEDDVWDNWSKGARAGLIVGVVLAAALIFAMVWWCCRRSNIWLAHGWWPWMGQGAAGQVPPTPCPNIVQPTYVNGPLTPYTYGQPSVPAYGAR</sequence>
<dbReference type="EMBL" id="AMGV01000003">
    <property type="protein sequence ID" value="KEF59945.1"/>
    <property type="molecule type" value="Genomic_DNA"/>
</dbReference>
<reference evidence="2 3" key="1">
    <citation type="submission" date="2013-03" db="EMBL/GenBank/DDBJ databases">
        <title>The Genome Sequence of Exophiala aquamarina CBS 119918.</title>
        <authorList>
            <consortium name="The Broad Institute Genomics Platform"/>
            <person name="Cuomo C."/>
            <person name="de Hoog S."/>
            <person name="Gorbushina A."/>
            <person name="Walker B."/>
            <person name="Young S.K."/>
            <person name="Zeng Q."/>
            <person name="Gargeya S."/>
            <person name="Fitzgerald M."/>
            <person name="Haas B."/>
            <person name="Abouelleil A."/>
            <person name="Allen A.W."/>
            <person name="Alvarado L."/>
            <person name="Arachchi H.M."/>
            <person name="Berlin A.M."/>
            <person name="Chapman S.B."/>
            <person name="Gainer-Dewar J."/>
            <person name="Goldberg J."/>
            <person name="Griggs A."/>
            <person name="Gujja S."/>
            <person name="Hansen M."/>
            <person name="Howarth C."/>
            <person name="Imamovic A."/>
            <person name="Ireland A."/>
            <person name="Larimer J."/>
            <person name="McCowan C."/>
            <person name="Murphy C."/>
            <person name="Pearson M."/>
            <person name="Poon T.W."/>
            <person name="Priest M."/>
            <person name="Roberts A."/>
            <person name="Saif S."/>
            <person name="Shea T."/>
            <person name="Sisk P."/>
            <person name="Sykes S."/>
            <person name="Wortman J."/>
            <person name="Nusbaum C."/>
            <person name="Birren B."/>
        </authorList>
    </citation>
    <scope>NUCLEOTIDE SEQUENCE [LARGE SCALE GENOMIC DNA]</scope>
    <source>
        <strain evidence="2 3">CBS 119918</strain>
    </source>
</reference>
<keyword evidence="1" id="KW-0472">Membrane</keyword>
<feature type="transmembrane region" description="Helical" evidence="1">
    <location>
        <begin position="143"/>
        <end position="162"/>
    </location>
</feature>
<dbReference type="RefSeq" id="XP_013262535.1">
    <property type="nucleotide sequence ID" value="XM_013407081.1"/>
</dbReference>
<accession>A0A072PWI1</accession>
<keyword evidence="3" id="KW-1185">Reference proteome</keyword>
<dbReference type="GeneID" id="25279722"/>
<dbReference type="VEuPathDB" id="FungiDB:A1O9_04793"/>
<evidence type="ECO:0000313" key="3">
    <source>
        <dbReference type="Proteomes" id="UP000027920"/>
    </source>
</evidence>
<proteinExistence type="predicted"/>
<organism evidence="2 3">
    <name type="scientific">Exophiala aquamarina CBS 119918</name>
    <dbReference type="NCBI Taxonomy" id="1182545"/>
    <lineage>
        <taxon>Eukaryota</taxon>
        <taxon>Fungi</taxon>
        <taxon>Dikarya</taxon>
        <taxon>Ascomycota</taxon>
        <taxon>Pezizomycotina</taxon>
        <taxon>Eurotiomycetes</taxon>
        <taxon>Chaetothyriomycetidae</taxon>
        <taxon>Chaetothyriales</taxon>
        <taxon>Herpotrichiellaceae</taxon>
        <taxon>Exophiala</taxon>
    </lineage>
</organism>
<feature type="non-terminal residue" evidence="2">
    <location>
        <position position="221"/>
    </location>
</feature>
<dbReference type="AlphaFoldDB" id="A0A072PWI1"/>
<dbReference type="HOGENOM" id="CLU_075103_0_0_1"/>
<dbReference type="OrthoDB" id="4158933at2759"/>